<dbReference type="InterPro" id="IPR036388">
    <property type="entry name" value="WH-like_DNA-bd_sf"/>
</dbReference>
<dbReference type="SUPFAM" id="SSF46785">
    <property type="entry name" value="Winged helix' DNA-binding domain"/>
    <property type="match status" value="1"/>
</dbReference>
<evidence type="ECO:0000256" key="1">
    <source>
        <dbReference type="ARBA" id="ARBA00004123"/>
    </source>
</evidence>
<evidence type="ECO:0000313" key="8">
    <source>
        <dbReference type="Proteomes" id="UP000269276"/>
    </source>
</evidence>
<organism evidence="7 8">
    <name type="scientific">Hortaea werneckii</name>
    <name type="common">Black yeast</name>
    <name type="synonym">Cladosporium werneckii</name>
    <dbReference type="NCBI Taxonomy" id="91943"/>
    <lineage>
        <taxon>Eukaryota</taxon>
        <taxon>Fungi</taxon>
        <taxon>Dikarya</taxon>
        <taxon>Ascomycota</taxon>
        <taxon>Pezizomycotina</taxon>
        <taxon>Dothideomycetes</taxon>
        <taxon>Dothideomycetidae</taxon>
        <taxon>Mycosphaerellales</taxon>
        <taxon>Teratosphaeriaceae</taxon>
        <taxon>Hortaea</taxon>
    </lineage>
</organism>
<dbReference type="VEuPathDB" id="FungiDB:BTJ68_09851"/>
<sequence>MAAVGRPLSRSPFQGDPHRYHPHSHHDHAQPHGPVKSIPILPSAAAPHSDAMEVSQPQNASNAPPAPMGPPTIRSPKDERPPEQPSQHAHNDQHLHPPHQSANGSGGQPVGAAAAAQQPKVVQTAFIHKLYNMLEDQSIQHLISWSSTNESFVMSPSSEFSKVLAQYFKHTNISSFVRQLNMYGFHKVSDVFHTGSPDAPLWEFKHGAGNFKRGDLVGLREIKRRASRHALIHRDSFPTNAPKMPPPPPQGNAPVEQMPDPVEARLSMLEWNQQDVYARLARTEEAYTAMTSKCQELLAGLTKCHHWNHELSNHLLTLVPDPDNPVHRDVYAMRQDISRQVDHLRTLEDPPDGTFGRRASYFHNAAVPMEPSVPMSPRQRPFDESRRPSLQATSRQNSFRAPVPAHLQVSPRRYGSIGSGNSAYSPTSNRPNYPPPPSLPQPPQQAHPLSQAASPPGSLLRRHTSADIRVHGWQGQQPSDYNQASSPYASGQNSSAWPSSPRTAANPADQHLRDSLAQYELPRASLSSRQPSPPQPPPPQQQHQQQHHDHSGVPSFNSSFASYANPNDAGWQIPGPRYQFKGLDTPDPMTRRSSMASNVHSLLNPADTAEREDEDEGQGELKRKRL</sequence>
<feature type="region of interest" description="Disordered" evidence="5">
    <location>
        <begin position="366"/>
        <end position="459"/>
    </location>
</feature>
<feature type="region of interest" description="Disordered" evidence="5">
    <location>
        <begin position="1"/>
        <end position="116"/>
    </location>
</feature>
<comment type="subcellular location">
    <subcellularLocation>
        <location evidence="1">Nucleus</location>
    </subcellularLocation>
</comment>
<dbReference type="GO" id="GO:0005634">
    <property type="term" value="C:nucleus"/>
    <property type="evidence" value="ECO:0007669"/>
    <property type="project" value="UniProtKB-SubCell"/>
</dbReference>
<dbReference type="InterPro" id="IPR000232">
    <property type="entry name" value="HSF_DNA-bd"/>
</dbReference>
<dbReference type="EMBL" id="QWIP01000206">
    <property type="protein sequence ID" value="RMY69302.1"/>
    <property type="molecule type" value="Genomic_DNA"/>
</dbReference>
<comment type="caution">
    <text evidence="7">The sequence shown here is derived from an EMBL/GenBank/DDBJ whole genome shotgun (WGS) entry which is preliminary data.</text>
</comment>
<dbReference type="GO" id="GO:0003700">
    <property type="term" value="F:DNA-binding transcription factor activity"/>
    <property type="evidence" value="ECO:0007669"/>
    <property type="project" value="InterPro"/>
</dbReference>
<evidence type="ECO:0000256" key="3">
    <source>
        <dbReference type="ARBA" id="ARBA00023242"/>
    </source>
</evidence>
<accession>A0A3M7DYF4</accession>
<name>A0A3M7DYF4_HORWE</name>
<dbReference type="Gene3D" id="1.10.10.10">
    <property type="entry name" value="Winged helix-like DNA-binding domain superfamily/Winged helix DNA-binding domain"/>
    <property type="match status" value="1"/>
</dbReference>
<feature type="compositionally biased region" description="Low complexity" evidence="5">
    <location>
        <begin position="446"/>
        <end position="456"/>
    </location>
</feature>
<feature type="compositionally biased region" description="Polar residues" evidence="5">
    <location>
        <begin position="591"/>
        <end position="601"/>
    </location>
</feature>
<dbReference type="Pfam" id="PF00447">
    <property type="entry name" value="HSF_DNA-bind"/>
    <property type="match status" value="1"/>
</dbReference>
<dbReference type="OrthoDB" id="60033at2759"/>
<comment type="similarity">
    <text evidence="4">Belongs to the HSF family.</text>
</comment>
<dbReference type="InterPro" id="IPR036390">
    <property type="entry name" value="WH_DNA-bd_sf"/>
</dbReference>
<feature type="domain" description="HSF-type DNA-binding" evidence="6">
    <location>
        <begin position="164"/>
        <end position="188"/>
    </location>
</feature>
<dbReference type="Proteomes" id="UP000269276">
    <property type="component" value="Unassembled WGS sequence"/>
</dbReference>
<evidence type="ECO:0000256" key="2">
    <source>
        <dbReference type="ARBA" id="ARBA00023125"/>
    </source>
</evidence>
<evidence type="ECO:0000313" key="7">
    <source>
        <dbReference type="EMBL" id="RMY69302.1"/>
    </source>
</evidence>
<feature type="compositionally biased region" description="Polar residues" evidence="5">
    <location>
        <begin position="474"/>
        <end position="503"/>
    </location>
</feature>
<dbReference type="GO" id="GO:0043565">
    <property type="term" value="F:sequence-specific DNA binding"/>
    <property type="evidence" value="ECO:0007669"/>
    <property type="project" value="InterPro"/>
</dbReference>
<protein>
    <recommendedName>
        <fullName evidence="6">HSF-type DNA-binding domain-containing protein</fullName>
    </recommendedName>
</protein>
<keyword evidence="3" id="KW-0539">Nucleus</keyword>
<evidence type="ECO:0000259" key="6">
    <source>
        <dbReference type="PROSITE" id="PS00434"/>
    </source>
</evidence>
<dbReference type="PROSITE" id="PS00434">
    <property type="entry name" value="HSF_DOMAIN"/>
    <property type="match status" value="1"/>
</dbReference>
<feature type="compositionally biased region" description="Polar residues" evidence="5">
    <location>
        <begin position="554"/>
        <end position="565"/>
    </location>
</feature>
<evidence type="ECO:0000256" key="4">
    <source>
        <dbReference type="RuleBase" id="RU004020"/>
    </source>
</evidence>
<feature type="compositionally biased region" description="Pro residues" evidence="5">
    <location>
        <begin position="531"/>
        <end position="540"/>
    </location>
</feature>
<dbReference type="SMART" id="SM00415">
    <property type="entry name" value="HSF"/>
    <property type="match status" value="1"/>
</dbReference>
<keyword evidence="2" id="KW-0238">DNA-binding</keyword>
<dbReference type="AlphaFoldDB" id="A0A3M7DYF4"/>
<dbReference type="PANTHER" id="PTHR10015">
    <property type="entry name" value="HEAT SHOCK TRANSCRIPTION FACTOR"/>
    <property type="match status" value="1"/>
</dbReference>
<feature type="compositionally biased region" description="Polar residues" evidence="5">
    <location>
        <begin position="419"/>
        <end position="431"/>
    </location>
</feature>
<gene>
    <name evidence="7" type="ORF">D0863_06527</name>
</gene>
<feature type="compositionally biased region" description="Polar residues" evidence="5">
    <location>
        <begin position="388"/>
        <end position="399"/>
    </location>
</feature>
<feature type="compositionally biased region" description="Pro residues" evidence="5">
    <location>
        <begin position="432"/>
        <end position="445"/>
    </location>
</feature>
<reference evidence="7 8" key="1">
    <citation type="journal article" date="2018" name="BMC Genomics">
        <title>Genomic evidence for intraspecific hybridization in a clonal and extremely halotolerant yeast.</title>
        <authorList>
            <person name="Gostincar C."/>
            <person name="Stajich J.E."/>
            <person name="Zupancic J."/>
            <person name="Zalar P."/>
            <person name="Gunde-Cimerman N."/>
        </authorList>
    </citation>
    <scope>NUCLEOTIDE SEQUENCE [LARGE SCALE GENOMIC DNA]</scope>
    <source>
        <strain evidence="7 8">EXF-2682</strain>
    </source>
</reference>
<feature type="region of interest" description="Disordered" evidence="5">
    <location>
        <begin position="474"/>
        <end position="507"/>
    </location>
</feature>
<feature type="region of interest" description="Disordered" evidence="5">
    <location>
        <begin position="524"/>
        <end position="626"/>
    </location>
</feature>
<evidence type="ECO:0000256" key="5">
    <source>
        <dbReference type="SAM" id="MobiDB-lite"/>
    </source>
</evidence>
<dbReference type="FunFam" id="1.10.10.10:FF:000229">
    <property type="entry name" value="HSF-type DNA-binding domain protein"/>
    <property type="match status" value="1"/>
</dbReference>
<dbReference type="PRINTS" id="PR00056">
    <property type="entry name" value="HSFDOMAIN"/>
</dbReference>
<proteinExistence type="inferred from homology"/>
<dbReference type="PANTHER" id="PTHR10015:SF396">
    <property type="entry name" value="FLOCCULATION SUPPRESSION PROTEIN"/>
    <property type="match status" value="1"/>
</dbReference>